<dbReference type="EC" id="2.3.1.-" evidence="2"/>
<dbReference type="RefSeq" id="WP_358353570.1">
    <property type="nucleotide sequence ID" value="NZ_JBEZFP010000030.1"/>
</dbReference>
<sequence length="185" mass="20243">MDVSYFCGTLAELSAERLYRLLALRSQVFVVARQRARHEPDGLDIEPETLHVWGERDGVPIATLRLTEEPDGILRLGRLCTATADRRKGYATTLVEHAVVLAEGRPIVADVFVRVAPWFLQRGFTALGGRSVVDGEPHMHLCFTPGQQVPAYPESRNATTQQAAAAVPQSVDAGGQPYVPAWVAL</sequence>
<evidence type="ECO:0000313" key="3">
    <source>
        <dbReference type="Proteomes" id="UP001551482"/>
    </source>
</evidence>
<dbReference type="SUPFAM" id="SSF55729">
    <property type="entry name" value="Acyl-CoA N-acyltransferases (Nat)"/>
    <property type="match status" value="1"/>
</dbReference>
<feature type="domain" description="N-acetyltransferase" evidence="1">
    <location>
        <begin position="8"/>
        <end position="159"/>
    </location>
</feature>
<dbReference type="Proteomes" id="UP001551482">
    <property type="component" value="Unassembled WGS sequence"/>
</dbReference>
<accession>A0ABV3DHJ6</accession>
<evidence type="ECO:0000313" key="2">
    <source>
        <dbReference type="EMBL" id="MEU8134692.1"/>
    </source>
</evidence>
<reference evidence="2 3" key="1">
    <citation type="submission" date="2024-06" db="EMBL/GenBank/DDBJ databases">
        <title>The Natural Products Discovery Center: Release of the First 8490 Sequenced Strains for Exploring Actinobacteria Biosynthetic Diversity.</title>
        <authorList>
            <person name="Kalkreuter E."/>
            <person name="Kautsar S.A."/>
            <person name="Yang D."/>
            <person name="Bader C.D."/>
            <person name="Teijaro C.N."/>
            <person name="Fluegel L."/>
            <person name="Davis C.M."/>
            <person name="Simpson J.R."/>
            <person name="Lauterbach L."/>
            <person name="Steele A.D."/>
            <person name="Gui C."/>
            <person name="Meng S."/>
            <person name="Li G."/>
            <person name="Viehrig K."/>
            <person name="Ye F."/>
            <person name="Su P."/>
            <person name="Kiefer A.F."/>
            <person name="Nichols A."/>
            <person name="Cepeda A.J."/>
            <person name="Yan W."/>
            <person name="Fan B."/>
            <person name="Jiang Y."/>
            <person name="Adhikari A."/>
            <person name="Zheng C.-J."/>
            <person name="Schuster L."/>
            <person name="Cowan T.M."/>
            <person name="Smanski M.J."/>
            <person name="Chevrette M.G."/>
            <person name="De Carvalho L.P.S."/>
            <person name="Shen B."/>
        </authorList>
    </citation>
    <scope>NUCLEOTIDE SEQUENCE [LARGE SCALE GENOMIC DNA]</scope>
    <source>
        <strain evidence="2 3">NPDC048946</strain>
    </source>
</reference>
<dbReference type="Pfam" id="PF00583">
    <property type="entry name" value="Acetyltransf_1"/>
    <property type="match status" value="1"/>
</dbReference>
<protein>
    <submittedName>
        <fullName evidence="2">GNAT family N-acetyltransferase</fullName>
        <ecNumber evidence="2">2.3.1.-</ecNumber>
    </submittedName>
</protein>
<gene>
    <name evidence="2" type="ORF">AB0C36_14400</name>
</gene>
<dbReference type="Gene3D" id="3.40.630.30">
    <property type="match status" value="1"/>
</dbReference>
<evidence type="ECO:0000259" key="1">
    <source>
        <dbReference type="PROSITE" id="PS51186"/>
    </source>
</evidence>
<proteinExistence type="predicted"/>
<comment type="caution">
    <text evidence="2">The sequence shown here is derived from an EMBL/GenBank/DDBJ whole genome shotgun (WGS) entry which is preliminary data.</text>
</comment>
<dbReference type="GO" id="GO:0016746">
    <property type="term" value="F:acyltransferase activity"/>
    <property type="evidence" value="ECO:0007669"/>
    <property type="project" value="UniProtKB-KW"/>
</dbReference>
<dbReference type="InterPro" id="IPR000182">
    <property type="entry name" value="GNAT_dom"/>
</dbReference>
<keyword evidence="3" id="KW-1185">Reference proteome</keyword>
<dbReference type="EMBL" id="JBEZFP010000030">
    <property type="protein sequence ID" value="MEU8134692.1"/>
    <property type="molecule type" value="Genomic_DNA"/>
</dbReference>
<keyword evidence="2" id="KW-0012">Acyltransferase</keyword>
<keyword evidence="2" id="KW-0808">Transferase</keyword>
<organism evidence="2 3">
    <name type="scientific">Streptodolium elevatio</name>
    <dbReference type="NCBI Taxonomy" id="3157996"/>
    <lineage>
        <taxon>Bacteria</taxon>
        <taxon>Bacillati</taxon>
        <taxon>Actinomycetota</taxon>
        <taxon>Actinomycetes</taxon>
        <taxon>Kitasatosporales</taxon>
        <taxon>Streptomycetaceae</taxon>
        <taxon>Streptodolium</taxon>
    </lineage>
</organism>
<dbReference type="InterPro" id="IPR016181">
    <property type="entry name" value="Acyl_CoA_acyltransferase"/>
</dbReference>
<dbReference type="PROSITE" id="PS51186">
    <property type="entry name" value="GNAT"/>
    <property type="match status" value="1"/>
</dbReference>
<dbReference type="CDD" id="cd04301">
    <property type="entry name" value="NAT_SF"/>
    <property type="match status" value="1"/>
</dbReference>
<name>A0ABV3DHJ6_9ACTN</name>